<keyword evidence="4" id="KW-1185">Reference proteome</keyword>
<dbReference type="RefSeq" id="WP_188419687.1">
    <property type="nucleotide sequence ID" value="NZ_BMDP01000001.1"/>
</dbReference>
<feature type="chain" id="PRO_5035256490" evidence="1">
    <location>
        <begin position="25"/>
        <end position="179"/>
    </location>
</feature>
<accession>A0A8J3AWY2</accession>
<evidence type="ECO:0000313" key="4">
    <source>
        <dbReference type="Proteomes" id="UP000627205"/>
    </source>
</evidence>
<dbReference type="AlphaFoldDB" id="A0A8J3AWY2"/>
<evidence type="ECO:0000259" key="2">
    <source>
        <dbReference type="Pfam" id="PF08750"/>
    </source>
</evidence>
<comment type="caution">
    <text evidence="3">The sequence shown here is derived from an EMBL/GenBank/DDBJ whole genome shotgun (WGS) entry which is preliminary data.</text>
</comment>
<name>A0A8J3AWY2_9BURK</name>
<protein>
    <submittedName>
        <fullName evidence="3">Lipoprotein</fullName>
    </submittedName>
</protein>
<feature type="signal peptide" evidence="1">
    <location>
        <begin position="1"/>
        <end position="24"/>
    </location>
</feature>
<dbReference type="Pfam" id="PF08750">
    <property type="entry name" value="CNP1"/>
    <property type="match status" value="1"/>
</dbReference>
<sequence length="179" mass="19979">MNKSSRTALLAGFALLSALQAAFAQSFDEDFDDENKPWEEIAVQLPAPPKAENLLPFYVSPTATQSFAVDGKSLSVGSDGVVRYTLISVSQSGARNVSYEGIRCETFERKIYAIGQSNGAWVRARRDKWEGIVQGFANRQHAALATDYFCENRSVYSSDVEKILRRMKSKQTLVDDLRR</sequence>
<evidence type="ECO:0000256" key="1">
    <source>
        <dbReference type="SAM" id="SignalP"/>
    </source>
</evidence>
<dbReference type="EMBL" id="BMDP01000001">
    <property type="protein sequence ID" value="GGI53651.1"/>
    <property type="molecule type" value="Genomic_DNA"/>
</dbReference>
<organism evidence="3 4">
    <name type="scientific">Oxalicibacterium solurbis</name>
    <dbReference type="NCBI Taxonomy" id="69280"/>
    <lineage>
        <taxon>Bacteria</taxon>
        <taxon>Pseudomonadati</taxon>
        <taxon>Pseudomonadota</taxon>
        <taxon>Betaproteobacteria</taxon>
        <taxon>Burkholderiales</taxon>
        <taxon>Oxalobacteraceae</taxon>
        <taxon>Oxalicibacterium</taxon>
    </lineage>
</organism>
<keyword evidence="1" id="KW-0732">Signal</keyword>
<feature type="domain" description="CNP1-like uncharacterised" evidence="2">
    <location>
        <begin position="33"/>
        <end position="168"/>
    </location>
</feature>
<dbReference type="InterPro" id="IPR014861">
    <property type="entry name" value="CNP1-like_dom"/>
</dbReference>
<dbReference type="Proteomes" id="UP000627205">
    <property type="component" value="Unassembled WGS sequence"/>
</dbReference>
<proteinExistence type="predicted"/>
<keyword evidence="3" id="KW-0449">Lipoprotein</keyword>
<gene>
    <name evidence="3" type="ORF">GCM10011430_08250</name>
</gene>
<evidence type="ECO:0000313" key="3">
    <source>
        <dbReference type="EMBL" id="GGI53651.1"/>
    </source>
</evidence>
<reference evidence="3" key="1">
    <citation type="journal article" date="2014" name="Int. J. Syst. Evol. Microbiol.">
        <title>Complete genome sequence of Corynebacterium casei LMG S-19264T (=DSM 44701T), isolated from a smear-ripened cheese.</title>
        <authorList>
            <consortium name="US DOE Joint Genome Institute (JGI-PGF)"/>
            <person name="Walter F."/>
            <person name="Albersmeier A."/>
            <person name="Kalinowski J."/>
            <person name="Ruckert C."/>
        </authorList>
    </citation>
    <scope>NUCLEOTIDE SEQUENCE</scope>
    <source>
        <strain evidence="3">CCM 7664</strain>
    </source>
</reference>
<reference evidence="3" key="2">
    <citation type="submission" date="2020-09" db="EMBL/GenBank/DDBJ databases">
        <authorList>
            <person name="Sun Q."/>
            <person name="Sedlacek I."/>
        </authorList>
    </citation>
    <scope>NUCLEOTIDE SEQUENCE</scope>
    <source>
        <strain evidence="3">CCM 7664</strain>
    </source>
</reference>